<evidence type="ECO:0000256" key="2">
    <source>
        <dbReference type="ARBA" id="ARBA00004429"/>
    </source>
</evidence>
<dbReference type="Gene3D" id="3.30.565.10">
    <property type="entry name" value="Histidine kinase-like ATPase, C-terminal domain"/>
    <property type="match status" value="1"/>
</dbReference>
<dbReference type="Pfam" id="PF00512">
    <property type="entry name" value="HisKA"/>
    <property type="match status" value="1"/>
</dbReference>
<dbReference type="InterPro" id="IPR013656">
    <property type="entry name" value="PAS_4"/>
</dbReference>
<evidence type="ECO:0000256" key="11">
    <source>
        <dbReference type="ARBA" id="ARBA00022989"/>
    </source>
</evidence>
<dbReference type="InterPro" id="IPR036641">
    <property type="entry name" value="HPT_dom_sf"/>
</dbReference>
<dbReference type="SMART" id="SM00448">
    <property type="entry name" value="REC"/>
    <property type="match status" value="1"/>
</dbReference>
<dbReference type="InterPro" id="IPR036890">
    <property type="entry name" value="HATPase_C_sf"/>
</dbReference>
<evidence type="ECO:0000313" key="22">
    <source>
        <dbReference type="EMBL" id="BCU06104.1"/>
    </source>
</evidence>
<evidence type="ECO:0000256" key="13">
    <source>
        <dbReference type="ARBA" id="ARBA00023136"/>
    </source>
</evidence>
<protein>
    <recommendedName>
        <fullName evidence="3">histidine kinase</fullName>
        <ecNumber evidence="3">2.7.13.3</ecNumber>
    </recommendedName>
</protein>
<keyword evidence="4" id="KW-1003">Cell membrane</keyword>
<dbReference type="Proteomes" id="UP000680679">
    <property type="component" value="Chromosome"/>
</dbReference>
<dbReference type="PROSITE" id="PS50110">
    <property type="entry name" value="RESPONSE_REGULATORY"/>
    <property type="match status" value="1"/>
</dbReference>
<dbReference type="SMART" id="SM00086">
    <property type="entry name" value="PAC"/>
    <property type="match status" value="1"/>
</dbReference>
<feature type="transmembrane region" description="Helical" evidence="16">
    <location>
        <begin position="302"/>
        <end position="325"/>
    </location>
</feature>
<keyword evidence="10" id="KW-0547">Nucleotide-binding</keyword>
<keyword evidence="8 16" id="KW-0812">Transmembrane</keyword>
<dbReference type="PROSITE" id="PS50113">
    <property type="entry name" value="PAC"/>
    <property type="match status" value="1"/>
</dbReference>
<evidence type="ECO:0000313" key="23">
    <source>
        <dbReference type="Proteomes" id="UP000680679"/>
    </source>
</evidence>
<comment type="catalytic activity">
    <reaction evidence="1">
        <text>ATP + protein L-histidine = ADP + protein N-phospho-L-histidine.</text>
        <dbReference type="EC" id="2.7.13.3"/>
    </reaction>
</comment>
<dbReference type="EMBL" id="AP024563">
    <property type="protein sequence ID" value="BCU06104.1"/>
    <property type="molecule type" value="Genomic_DNA"/>
</dbReference>
<dbReference type="Pfam" id="PF00072">
    <property type="entry name" value="Response_reg"/>
    <property type="match status" value="1"/>
</dbReference>
<dbReference type="SUPFAM" id="SSF55874">
    <property type="entry name" value="ATPase domain of HSP90 chaperone/DNA topoisomerase II/histidine kinase"/>
    <property type="match status" value="1"/>
</dbReference>
<name>A0ABM7QK22_9GAMM</name>
<evidence type="ECO:0000256" key="3">
    <source>
        <dbReference type="ARBA" id="ARBA00012438"/>
    </source>
</evidence>
<dbReference type="Gene3D" id="3.40.50.2300">
    <property type="match status" value="1"/>
</dbReference>
<reference evidence="22 23" key="1">
    <citation type="submission" date="2021-04" db="EMBL/GenBank/DDBJ databases">
        <title>Complete genome sequencing of Allochromatium tepidum strain NZ.</title>
        <authorList>
            <person name="Tsukatani Y."/>
            <person name="Mori H."/>
        </authorList>
    </citation>
    <scope>NUCLEOTIDE SEQUENCE [LARGE SCALE GENOMIC DNA]</scope>
    <source>
        <strain evidence="22 23">NZ</strain>
    </source>
</reference>
<dbReference type="SMART" id="SM00387">
    <property type="entry name" value="HATPase_c"/>
    <property type="match status" value="1"/>
</dbReference>
<dbReference type="InterPro" id="IPR000700">
    <property type="entry name" value="PAS-assoc_C"/>
</dbReference>
<dbReference type="Pfam" id="PF08448">
    <property type="entry name" value="PAS_4"/>
    <property type="match status" value="1"/>
</dbReference>
<evidence type="ECO:0000259" key="21">
    <source>
        <dbReference type="PROSITE" id="PS50894"/>
    </source>
</evidence>
<keyword evidence="13 16" id="KW-0472">Membrane</keyword>
<evidence type="ECO:0000256" key="16">
    <source>
        <dbReference type="SAM" id="Phobius"/>
    </source>
</evidence>
<keyword evidence="12" id="KW-0902">Two-component regulatory system</keyword>
<dbReference type="InterPro" id="IPR001610">
    <property type="entry name" value="PAC"/>
</dbReference>
<dbReference type="RefSeq" id="WP_213380370.1">
    <property type="nucleotide sequence ID" value="NZ_AP024563.1"/>
</dbReference>
<feature type="modified residue" description="Phosphohistidine" evidence="14">
    <location>
        <position position="968"/>
    </location>
</feature>
<evidence type="ECO:0000256" key="8">
    <source>
        <dbReference type="ARBA" id="ARBA00022692"/>
    </source>
</evidence>
<dbReference type="InterPro" id="IPR008207">
    <property type="entry name" value="Sig_transdc_His_kin_Hpt_dom"/>
</dbReference>
<comment type="subcellular location">
    <subcellularLocation>
        <location evidence="2">Cell inner membrane</location>
        <topology evidence="2">Multi-pass membrane protein</topology>
    </subcellularLocation>
</comment>
<dbReference type="Gene3D" id="1.10.287.130">
    <property type="match status" value="1"/>
</dbReference>
<feature type="domain" description="PAC" evidence="20">
    <location>
        <begin position="435"/>
        <end position="487"/>
    </location>
</feature>
<evidence type="ECO:0000259" key="18">
    <source>
        <dbReference type="PROSITE" id="PS50110"/>
    </source>
</evidence>
<evidence type="ECO:0000256" key="9">
    <source>
        <dbReference type="ARBA" id="ARBA00022777"/>
    </source>
</evidence>
<dbReference type="InterPro" id="IPR003594">
    <property type="entry name" value="HATPase_dom"/>
</dbReference>
<feature type="domain" description="PAS" evidence="19">
    <location>
        <begin position="362"/>
        <end position="432"/>
    </location>
</feature>
<dbReference type="InterPro" id="IPR004358">
    <property type="entry name" value="Sig_transdc_His_kin-like_C"/>
</dbReference>
<dbReference type="PROSITE" id="PS50894">
    <property type="entry name" value="HPT"/>
    <property type="match status" value="1"/>
</dbReference>
<dbReference type="InterPro" id="IPR001789">
    <property type="entry name" value="Sig_transdc_resp-reg_receiver"/>
</dbReference>
<dbReference type="Pfam" id="PF01627">
    <property type="entry name" value="Hpt"/>
    <property type="match status" value="1"/>
</dbReference>
<keyword evidence="7" id="KW-0808">Transferase</keyword>
<feature type="modified residue" description="4-aspartylphosphate" evidence="15">
    <location>
        <position position="820"/>
    </location>
</feature>
<evidence type="ECO:0000256" key="5">
    <source>
        <dbReference type="ARBA" id="ARBA00022519"/>
    </source>
</evidence>
<dbReference type="SUPFAM" id="SSF47226">
    <property type="entry name" value="Histidine-containing phosphotransfer domain, HPT domain"/>
    <property type="match status" value="1"/>
</dbReference>
<gene>
    <name evidence="22" type="ORF">Atep_07810</name>
</gene>
<dbReference type="NCBIfam" id="TIGR00229">
    <property type="entry name" value="sensory_box"/>
    <property type="match status" value="1"/>
</dbReference>
<dbReference type="PANTHER" id="PTHR43047:SF78">
    <property type="entry name" value="SENSORY_REGULATORY PROTEIN RPFC"/>
    <property type="match status" value="1"/>
</dbReference>
<keyword evidence="9" id="KW-0418">Kinase</keyword>
<dbReference type="InterPro" id="IPR000014">
    <property type="entry name" value="PAS"/>
</dbReference>
<dbReference type="CDD" id="cd00082">
    <property type="entry name" value="HisKA"/>
    <property type="match status" value="1"/>
</dbReference>
<organism evidence="22 23">
    <name type="scientific">Allochromatium tepidum</name>
    <dbReference type="NCBI Taxonomy" id="553982"/>
    <lineage>
        <taxon>Bacteria</taxon>
        <taxon>Pseudomonadati</taxon>
        <taxon>Pseudomonadota</taxon>
        <taxon>Gammaproteobacteria</taxon>
        <taxon>Chromatiales</taxon>
        <taxon>Chromatiaceae</taxon>
        <taxon>Allochromatium</taxon>
    </lineage>
</organism>
<evidence type="ECO:0000256" key="14">
    <source>
        <dbReference type="PROSITE-ProRule" id="PRU00110"/>
    </source>
</evidence>
<dbReference type="PANTHER" id="PTHR43047">
    <property type="entry name" value="TWO-COMPONENT HISTIDINE PROTEIN KINASE"/>
    <property type="match status" value="1"/>
</dbReference>
<dbReference type="Gene3D" id="1.20.120.160">
    <property type="entry name" value="HPT domain"/>
    <property type="match status" value="1"/>
</dbReference>
<dbReference type="InterPro" id="IPR011006">
    <property type="entry name" value="CheY-like_superfamily"/>
</dbReference>
<dbReference type="InterPro" id="IPR005467">
    <property type="entry name" value="His_kinase_dom"/>
</dbReference>
<feature type="domain" description="HPt" evidence="21">
    <location>
        <begin position="929"/>
        <end position="1023"/>
    </location>
</feature>
<feature type="domain" description="Histidine kinase" evidence="17">
    <location>
        <begin position="523"/>
        <end position="744"/>
    </location>
</feature>
<dbReference type="SUPFAM" id="SSF52172">
    <property type="entry name" value="CheY-like"/>
    <property type="match status" value="1"/>
</dbReference>
<keyword evidence="10" id="KW-0067">ATP-binding</keyword>
<dbReference type="InterPro" id="IPR036097">
    <property type="entry name" value="HisK_dim/P_sf"/>
</dbReference>
<dbReference type="SUPFAM" id="SSF47384">
    <property type="entry name" value="Homodimeric domain of signal transducing histidine kinase"/>
    <property type="match status" value="1"/>
</dbReference>
<evidence type="ECO:0000256" key="6">
    <source>
        <dbReference type="ARBA" id="ARBA00022553"/>
    </source>
</evidence>
<evidence type="ECO:0000256" key="4">
    <source>
        <dbReference type="ARBA" id="ARBA00022475"/>
    </source>
</evidence>
<dbReference type="CDD" id="cd00130">
    <property type="entry name" value="PAS"/>
    <property type="match status" value="1"/>
</dbReference>
<evidence type="ECO:0000256" key="7">
    <source>
        <dbReference type="ARBA" id="ARBA00022679"/>
    </source>
</evidence>
<keyword evidence="5" id="KW-0997">Cell inner membrane</keyword>
<evidence type="ECO:0000259" key="19">
    <source>
        <dbReference type="PROSITE" id="PS50112"/>
    </source>
</evidence>
<dbReference type="SUPFAM" id="SSF55785">
    <property type="entry name" value="PYP-like sensor domain (PAS domain)"/>
    <property type="match status" value="1"/>
</dbReference>
<evidence type="ECO:0000256" key="15">
    <source>
        <dbReference type="PROSITE-ProRule" id="PRU00169"/>
    </source>
</evidence>
<feature type="transmembrane region" description="Helical" evidence="16">
    <location>
        <begin position="20"/>
        <end position="37"/>
    </location>
</feature>
<evidence type="ECO:0000256" key="1">
    <source>
        <dbReference type="ARBA" id="ARBA00000085"/>
    </source>
</evidence>
<feature type="domain" description="Response regulatory" evidence="18">
    <location>
        <begin position="769"/>
        <end position="887"/>
    </location>
</feature>
<proteinExistence type="predicted"/>
<dbReference type="CDD" id="cd17546">
    <property type="entry name" value="REC_hyHK_CKI1_RcsC-like"/>
    <property type="match status" value="1"/>
</dbReference>
<dbReference type="SMART" id="SM00388">
    <property type="entry name" value="HisKA"/>
    <property type="match status" value="1"/>
</dbReference>
<evidence type="ECO:0000256" key="10">
    <source>
        <dbReference type="ARBA" id="ARBA00022840"/>
    </source>
</evidence>
<evidence type="ECO:0000259" key="20">
    <source>
        <dbReference type="PROSITE" id="PS50113"/>
    </source>
</evidence>
<dbReference type="PRINTS" id="PR00344">
    <property type="entry name" value="BCTRLSENSOR"/>
</dbReference>
<sequence length="1108" mass="121872">MKPPFGNRPPAARPSWRSLLLLPVVTLAILAIGGYTFQSFREVIRNNTDQNLSAIAEQKRQQIEHLLTETRRDVEAFATGNSQLPDRLERWIAGGRRDGVLLDQMQGRTREMADIKDWLGAAVFDNDGRELFRVGTVESGPDRDLLVEVRARPEIRFIDLRANRAGVWEYSYLTPIRFRDGPVVGAFYVTLALERRLLPLVQSWPLPSETAESFLIRRSGMEIEYLTPLRHPSVAATQRHGSLDAPRLPAAWALQGRHGILRGGLDYRGEPVLAYAAPIAGTSWVMITKIDEREALAAIDTILWATSLVLAVVLLLTYAIGFLLWRREYQRRVLVALEFRHAIEERESELRAAHEAAARFDSDQRLGALIEQGLTGVAEIDRSGRFRRVNERYARIIGLPRATLLDRTLWDLILPEDRHRLQSTLDHLCHGGPPEIFERAIQRPNGERGYISASLAALKDAAGECIGFIALVTDITERKRMEEELRAREQSFRELNADLERQVAARTAEARAASAAKSEFLAHMSHEIRTPLNAVLGLTQLLALEPLPAEQHELVEHIQEAGQSLLALLNDILDFSKIEAGQLRLESQPFELAGILAKVDSLMLSTARSRGLTLSIETPDEPIGPLLGDALRIDQVLLNLIGNAIKFTERGDVRLRIRTIESGERRVRLRFEVSDSGIGIEPQILDQIFQSFTQANSGITRRFGGTGLGLSISKRLVELMGGRIGVESQVGRGSTFWFELPFERAATDAVAPPSPPSRPATGPRLAGRHFLVVDDSAMNREVVERALGREGARVTLAVDGQQALQTLMAGPHGFDAVLMDVRMPVMDGLTATRLIRDRLGLTDLPIIALTAGVMAEEQAAARAAGVDDILPKPLDLERLTECVLARLGAGAPVEGAVATEGGPAESVGVSLPDIPGLDRALAARSLGPDPVFFRRLLARFVAEQRDAVERTREALAAGAPEAATHAMHRLRGEAGHLGAVDLMRLAERLEPAIEQGTPEDALDADLRALEQRLADFIALSTPWIKETTAESAADATPAPAPDLDPERLDELRAALSENNSRARRIFKTLEPALRARFGTAASASLEAAIRDLRFDEALAVLRDAGPDH</sequence>
<dbReference type="InterPro" id="IPR035965">
    <property type="entry name" value="PAS-like_dom_sf"/>
</dbReference>
<accession>A0ABM7QK22</accession>
<dbReference type="SMART" id="SM00091">
    <property type="entry name" value="PAS"/>
    <property type="match status" value="1"/>
</dbReference>
<evidence type="ECO:0000256" key="12">
    <source>
        <dbReference type="ARBA" id="ARBA00023012"/>
    </source>
</evidence>
<dbReference type="InterPro" id="IPR003661">
    <property type="entry name" value="HisK_dim/P_dom"/>
</dbReference>
<keyword evidence="6 15" id="KW-0597">Phosphoprotein</keyword>
<dbReference type="PROSITE" id="PS50112">
    <property type="entry name" value="PAS"/>
    <property type="match status" value="1"/>
</dbReference>
<evidence type="ECO:0000259" key="17">
    <source>
        <dbReference type="PROSITE" id="PS50109"/>
    </source>
</evidence>
<dbReference type="EC" id="2.7.13.3" evidence="3"/>
<dbReference type="PROSITE" id="PS50109">
    <property type="entry name" value="HIS_KIN"/>
    <property type="match status" value="1"/>
</dbReference>
<dbReference type="Pfam" id="PF02518">
    <property type="entry name" value="HATPase_c"/>
    <property type="match status" value="1"/>
</dbReference>
<dbReference type="CDD" id="cd18774">
    <property type="entry name" value="PDC2_HK_sensor"/>
    <property type="match status" value="1"/>
</dbReference>
<dbReference type="CDD" id="cd16922">
    <property type="entry name" value="HATPase_EvgS-ArcB-TorS-like"/>
    <property type="match status" value="1"/>
</dbReference>
<keyword evidence="23" id="KW-1185">Reference proteome</keyword>
<keyword evidence="11 16" id="KW-1133">Transmembrane helix</keyword>
<dbReference type="Gene3D" id="3.30.450.20">
    <property type="entry name" value="PAS domain"/>
    <property type="match status" value="1"/>
</dbReference>